<dbReference type="InterPro" id="IPR029058">
    <property type="entry name" value="AB_hydrolase_fold"/>
</dbReference>
<dbReference type="SUPFAM" id="SSF53474">
    <property type="entry name" value="alpha/beta-Hydrolases"/>
    <property type="match status" value="1"/>
</dbReference>
<evidence type="ECO:0000256" key="2">
    <source>
        <dbReference type="ARBA" id="ARBA00022729"/>
    </source>
</evidence>
<dbReference type="EMBL" id="JAUQUB010000002">
    <property type="protein sequence ID" value="MDO7882938.1"/>
    <property type="molecule type" value="Genomic_DNA"/>
</dbReference>
<evidence type="ECO:0000256" key="4">
    <source>
        <dbReference type="SAM" id="SignalP"/>
    </source>
</evidence>
<evidence type="ECO:0000259" key="5">
    <source>
        <dbReference type="Pfam" id="PF08386"/>
    </source>
</evidence>
<dbReference type="PROSITE" id="PS51257">
    <property type="entry name" value="PROKAR_LIPOPROTEIN"/>
    <property type="match status" value="1"/>
</dbReference>
<feature type="chain" id="PRO_5047453513" evidence="4">
    <location>
        <begin position="24"/>
        <end position="504"/>
    </location>
</feature>
<keyword evidence="7" id="KW-1185">Reference proteome</keyword>
<organism evidence="6 7">
    <name type="scientific">Antiquaquibacter soli</name>
    <dbReference type="NCBI Taxonomy" id="3064523"/>
    <lineage>
        <taxon>Bacteria</taxon>
        <taxon>Bacillati</taxon>
        <taxon>Actinomycetota</taxon>
        <taxon>Actinomycetes</taxon>
        <taxon>Micrococcales</taxon>
        <taxon>Microbacteriaceae</taxon>
        <taxon>Antiquaquibacter</taxon>
    </lineage>
</organism>
<sequence>MKRTPIVAAAAALLLLLSGCQYLPSLSGAPTPSATPLASFEEYYAQEVSWSPCEAGMECARVEAPVSWDDPSLGSIELAVIRSQATGARQGSLFVNPGGPGGSGVEYVMYSSFPGLEAAFDIVGWDPRGVGRSAPVTCYTDDADRDESLYGTFDSPYDTEGWIEELTENTEDYAAACLKNTGELLAHIDTVSTAKDLDLLRAVVGDEKLNYLGYSYGTKIGATYAELFPENVGRMVLDGAVDPSLSDFEGLKTQMAGFESAFRAYMAYCLSTDACPFDGNVDSALAQAKELIATAGAKRLVADDGRVLDEATIATGIAINLYSEGYWPDMTDMFVDLRADDPNSTFTNADYYNSRNSDGSYTGNSVDAYQAVTCADGDFLDDPESTLDRVAEIDAAAPTIGKFFTYDDFAVLDVLCTHWPVPVSSPPAEYDAEGAPPILVIGTSNDPATPYAWAVSLADQLSSGVLISYEGEGHTIYNQGVACVDDVVDAYFVRGEVPAADPKC</sequence>
<proteinExistence type="inferred from homology"/>
<evidence type="ECO:0000256" key="3">
    <source>
        <dbReference type="ARBA" id="ARBA00022801"/>
    </source>
</evidence>
<feature type="domain" description="Peptidase S33 tripeptidyl aminopeptidase-like C-terminal" evidence="5">
    <location>
        <begin position="413"/>
        <end position="504"/>
    </location>
</feature>
<comment type="similarity">
    <text evidence="1">Belongs to the peptidase S33 family.</text>
</comment>
<reference evidence="6 7" key="1">
    <citation type="submission" date="2023-07" db="EMBL/GenBank/DDBJ databases">
        <title>Protaetiibacter sp. nov WY-16 isolated from soil.</title>
        <authorList>
            <person name="Liu B."/>
            <person name="Wan Y."/>
        </authorList>
    </citation>
    <scope>NUCLEOTIDE SEQUENCE [LARGE SCALE GENOMIC DNA]</scope>
    <source>
        <strain evidence="6 7">WY-16</strain>
    </source>
</reference>
<evidence type="ECO:0000313" key="6">
    <source>
        <dbReference type="EMBL" id="MDO7882938.1"/>
    </source>
</evidence>
<evidence type="ECO:0000313" key="7">
    <source>
        <dbReference type="Proteomes" id="UP001241072"/>
    </source>
</evidence>
<dbReference type="InterPro" id="IPR013595">
    <property type="entry name" value="Pept_S33_TAP-like_C"/>
</dbReference>
<dbReference type="PANTHER" id="PTHR43248">
    <property type="entry name" value="2-SUCCINYL-6-HYDROXY-2,4-CYCLOHEXADIENE-1-CARBOXYLATE SYNTHASE"/>
    <property type="match status" value="1"/>
</dbReference>
<dbReference type="RefSeq" id="WP_305003367.1">
    <property type="nucleotide sequence ID" value="NZ_JAUQUB010000002.1"/>
</dbReference>
<gene>
    <name evidence="6" type="ORF">Q5716_11940</name>
</gene>
<accession>A0ABT9BR73</accession>
<comment type="caution">
    <text evidence="6">The sequence shown here is derived from an EMBL/GenBank/DDBJ whole genome shotgun (WGS) entry which is preliminary data.</text>
</comment>
<protein>
    <submittedName>
        <fullName evidence="6">Alpha/beta hydrolase</fullName>
    </submittedName>
</protein>
<dbReference type="PANTHER" id="PTHR43248:SF29">
    <property type="entry name" value="TRIPEPTIDYL AMINOPEPTIDASE"/>
    <property type="match status" value="1"/>
</dbReference>
<dbReference type="GO" id="GO:0016787">
    <property type="term" value="F:hydrolase activity"/>
    <property type="evidence" value="ECO:0007669"/>
    <property type="project" value="UniProtKB-KW"/>
</dbReference>
<dbReference type="InterPro" id="IPR051601">
    <property type="entry name" value="Serine_prot/Carboxylest_S33"/>
</dbReference>
<dbReference type="Pfam" id="PF08386">
    <property type="entry name" value="Abhydrolase_4"/>
    <property type="match status" value="1"/>
</dbReference>
<dbReference type="Gene3D" id="3.40.50.1820">
    <property type="entry name" value="alpha/beta hydrolase"/>
    <property type="match status" value="1"/>
</dbReference>
<feature type="signal peptide" evidence="4">
    <location>
        <begin position="1"/>
        <end position="23"/>
    </location>
</feature>
<dbReference type="Proteomes" id="UP001241072">
    <property type="component" value="Unassembled WGS sequence"/>
</dbReference>
<name>A0ABT9BR73_9MICO</name>
<evidence type="ECO:0000256" key="1">
    <source>
        <dbReference type="ARBA" id="ARBA00010088"/>
    </source>
</evidence>
<keyword evidence="2 4" id="KW-0732">Signal</keyword>
<keyword evidence="3 6" id="KW-0378">Hydrolase</keyword>